<organism evidence="3 4">
    <name type="scientific">Aureobasidium namibiae CBS 147.97</name>
    <dbReference type="NCBI Taxonomy" id="1043004"/>
    <lineage>
        <taxon>Eukaryota</taxon>
        <taxon>Fungi</taxon>
        <taxon>Dikarya</taxon>
        <taxon>Ascomycota</taxon>
        <taxon>Pezizomycotina</taxon>
        <taxon>Dothideomycetes</taxon>
        <taxon>Dothideomycetidae</taxon>
        <taxon>Dothideales</taxon>
        <taxon>Saccotheciaceae</taxon>
        <taxon>Aureobasidium</taxon>
    </lineage>
</organism>
<protein>
    <recommendedName>
        <fullName evidence="2">Cryptic loci regulator 2 N-terminal domain-containing protein</fullName>
    </recommendedName>
</protein>
<name>A0A074WNH1_9PEZI</name>
<evidence type="ECO:0000259" key="2">
    <source>
        <dbReference type="Pfam" id="PF16761"/>
    </source>
</evidence>
<keyword evidence="4" id="KW-1185">Reference proteome</keyword>
<feature type="domain" description="Cryptic loci regulator 2 N-terminal" evidence="2">
    <location>
        <begin position="110"/>
        <end position="149"/>
    </location>
</feature>
<dbReference type="Proteomes" id="UP000027730">
    <property type="component" value="Unassembled WGS sequence"/>
</dbReference>
<dbReference type="OrthoDB" id="3814192at2759"/>
<dbReference type="InterPro" id="IPR031915">
    <property type="entry name" value="Clr2_N"/>
</dbReference>
<reference evidence="3 4" key="1">
    <citation type="journal article" date="2014" name="BMC Genomics">
        <title>Genome sequencing of four Aureobasidium pullulans varieties: biotechnological potential, stress tolerance, and description of new species.</title>
        <authorList>
            <person name="Gostin Ar C."/>
            <person name="Ohm R.A."/>
            <person name="Kogej T."/>
            <person name="Sonjak S."/>
            <person name="Turk M."/>
            <person name="Zajc J."/>
            <person name="Zalar P."/>
            <person name="Grube M."/>
            <person name="Sun H."/>
            <person name="Han J."/>
            <person name="Sharma A."/>
            <person name="Chiniquy J."/>
            <person name="Ngan C.Y."/>
            <person name="Lipzen A."/>
            <person name="Barry K."/>
            <person name="Grigoriev I.V."/>
            <person name="Gunde-Cimerman N."/>
        </authorList>
    </citation>
    <scope>NUCLEOTIDE SEQUENCE [LARGE SCALE GENOMIC DNA]</scope>
    <source>
        <strain evidence="3 4">CBS 147.97</strain>
    </source>
</reference>
<dbReference type="GeneID" id="25416564"/>
<dbReference type="AlphaFoldDB" id="A0A074WNH1"/>
<gene>
    <name evidence="3" type="ORF">M436DRAFT_80160</name>
</gene>
<feature type="region of interest" description="Disordered" evidence="1">
    <location>
        <begin position="1"/>
        <end position="62"/>
    </location>
</feature>
<evidence type="ECO:0000313" key="4">
    <source>
        <dbReference type="Proteomes" id="UP000027730"/>
    </source>
</evidence>
<feature type="compositionally biased region" description="Polar residues" evidence="1">
    <location>
        <begin position="19"/>
        <end position="40"/>
    </location>
</feature>
<evidence type="ECO:0000313" key="3">
    <source>
        <dbReference type="EMBL" id="KEQ74688.1"/>
    </source>
</evidence>
<evidence type="ECO:0000256" key="1">
    <source>
        <dbReference type="SAM" id="MobiDB-lite"/>
    </source>
</evidence>
<dbReference type="EMBL" id="KL584706">
    <property type="protein sequence ID" value="KEQ74688.1"/>
    <property type="molecule type" value="Genomic_DNA"/>
</dbReference>
<accession>A0A074WNH1</accession>
<dbReference type="Pfam" id="PF16761">
    <property type="entry name" value="Clr2_transil"/>
    <property type="match status" value="1"/>
</dbReference>
<dbReference type="HOGENOM" id="CLU_1885364_0_0_1"/>
<proteinExistence type="predicted"/>
<dbReference type="RefSeq" id="XP_013429285.1">
    <property type="nucleotide sequence ID" value="XM_013573831.1"/>
</dbReference>
<feature type="compositionally biased region" description="Basic and acidic residues" evidence="1">
    <location>
        <begin position="1"/>
        <end position="17"/>
    </location>
</feature>
<sequence>MADPDPSKWRIKRDPSIKARTSTPKPNPLSTNPGVQNFDVSDQDHFTSDGVGDESTWPPQHKKARVRDAEFLRLLTEAYNKRADLLGEWSGQPVNFEGEPPKGYALFKAADLTIHGHPSGKAYRSIKLFIDHLHAIMTENVGNCRCVLCRQER</sequence>